<evidence type="ECO:0000256" key="1">
    <source>
        <dbReference type="ARBA" id="ARBA00004141"/>
    </source>
</evidence>
<accession>A0ABY1PUE6</accession>
<reference evidence="9 10" key="1">
    <citation type="submission" date="2017-05" db="EMBL/GenBank/DDBJ databases">
        <authorList>
            <person name="Varghese N."/>
            <person name="Submissions S."/>
        </authorList>
    </citation>
    <scope>NUCLEOTIDE SEQUENCE [LARGE SCALE GENOMIC DNA]</scope>
    <source>
        <strain evidence="9 10">DSM 25457</strain>
    </source>
</reference>
<feature type="transmembrane region" description="Helical" evidence="7">
    <location>
        <begin position="91"/>
        <end position="111"/>
    </location>
</feature>
<feature type="transmembrane region" description="Helical" evidence="7">
    <location>
        <begin position="123"/>
        <end position="141"/>
    </location>
</feature>
<keyword evidence="3 9" id="KW-0808">Transferase</keyword>
<dbReference type="PANTHER" id="PTHR30576:SF0">
    <property type="entry name" value="UNDECAPRENYL-PHOSPHATE N-ACETYLGALACTOSAMINYL 1-PHOSPHATE TRANSFERASE-RELATED"/>
    <property type="match status" value="1"/>
</dbReference>
<evidence type="ECO:0000256" key="4">
    <source>
        <dbReference type="ARBA" id="ARBA00022692"/>
    </source>
</evidence>
<dbReference type="Gene3D" id="3.40.50.720">
    <property type="entry name" value="NAD(P)-binding Rossmann-like Domain"/>
    <property type="match status" value="1"/>
</dbReference>
<feature type="transmembrane region" description="Helical" evidence="7">
    <location>
        <begin position="57"/>
        <end position="79"/>
    </location>
</feature>
<feature type="transmembrane region" description="Helical" evidence="7">
    <location>
        <begin position="314"/>
        <end position="335"/>
    </location>
</feature>
<dbReference type="InterPro" id="IPR017473">
    <property type="entry name" value="Undecaprenyl-P_gluc_Ptfrase"/>
</dbReference>
<evidence type="ECO:0000256" key="7">
    <source>
        <dbReference type="SAM" id="Phobius"/>
    </source>
</evidence>
<dbReference type="NCBIfam" id="TIGR03023">
    <property type="entry name" value="WcaJ_sugtrans"/>
    <property type="match status" value="1"/>
</dbReference>
<dbReference type="InterPro" id="IPR003362">
    <property type="entry name" value="Bact_transf"/>
</dbReference>
<feature type="domain" description="Bacterial sugar transferase" evidence="8">
    <location>
        <begin position="309"/>
        <end position="493"/>
    </location>
</feature>
<dbReference type="PANTHER" id="PTHR30576">
    <property type="entry name" value="COLANIC BIOSYNTHESIS UDP-GLUCOSE LIPID CARRIER TRANSFERASE"/>
    <property type="match status" value="1"/>
</dbReference>
<evidence type="ECO:0000256" key="3">
    <source>
        <dbReference type="ARBA" id="ARBA00022679"/>
    </source>
</evidence>
<evidence type="ECO:0000259" key="8">
    <source>
        <dbReference type="Pfam" id="PF02397"/>
    </source>
</evidence>
<comment type="caution">
    <text evidence="9">The sequence shown here is derived from an EMBL/GenBank/DDBJ whole genome shotgun (WGS) entry which is preliminary data.</text>
</comment>
<keyword evidence="10" id="KW-1185">Reference proteome</keyword>
<protein>
    <submittedName>
        <fullName evidence="9">Colanic acid biosysnthesis UDP-glucose lipid carrier transferase</fullName>
    </submittedName>
</protein>
<dbReference type="Pfam" id="PF02397">
    <property type="entry name" value="Bac_transf"/>
    <property type="match status" value="1"/>
</dbReference>
<evidence type="ECO:0000313" key="10">
    <source>
        <dbReference type="Proteomes" id="UP001158067"/>
    </source>
</evidence>
<dbReference type="Proteomes" id="UP001158067">
    <property type="component" value="Unassembled WGS sequence"/>
</dbReference>
<keyword evidence="4 7" id="KW-0812">Transmembrane</keyword>
<name>A0ABY1PUE6_9BACT</name>
<dbReference type="RefSeq" id="WP_283430893.1">
    <property type="nucleotide sequence ID" value="NZ_CAWLDM010000001.1"/>
</dbReference>
<keyword evidence="5 7" id="KW-1133">Transmembrane helix</keyword>
<dbReference type="InterPro" id="IPR017475">
    <property type="entry name" value="EPS_sugar_tfrase"/>
</dbReference>
<comment type="subcellular location">
    <subcellularLocation>
        <location evidence="1">Membrane</location>
        <topology evidence="1">Multi-pass membrane protein</topology>
    </subcellularLocation>
</comment>
<evidence type="ECO:0000256" key="6">
    <source>
        <dbReference type="ARBA" id="ARBA00023136"/>
    </source>
</evidence>
<dbReference type="EMBL" id="FXUG01000001">
    <property type="protein sequence ID" value="SMP42028.1"/>
    <property type="molecule type" value="Genomic_DNA"/>
</dbReference>
<sequence>MSSSTPGTSNFNRANQPASIFGDRHWYDFVQPCLDGASIMASLVTVKLFARGHVDEAAWAMGLIAVIVFSLSSQLTGLQGRDRRHGVDNEIVSLISTWTLTVLVLALVAFATRYGEMFSRSVMFAWVAMSPALIGLTRMCLRIVQVGLLRRGIGTRKVAIAGWNPLGQRTRLNIENEPSLGFSFAGFYDDRSISRLQAELSKEENAELHVDVPESADDESTPQLQGTLQELTAAARAGEVGTVLVTLPMRAEKRIRSLLDELSDTTASVYIVPDFFVFELLHSRWTQVGGLPAVSVFENPLFGIDGTAKRIADLAIAITGLIAISIPMALIAIAVKLSSPGPVFFRQRRYGLDGQEIRVWKFRSMRACDDGPVVKQATQNDPRITRVGSILRKTSLDELPQLFNVIEGSMSLVGPRPHASAHNEQYRGLIRGYMMRHKVKPGITGLAQVSGCRGETETLDKMQKRVEFDHQYIRTWSLALDLRILVRTLFVVWKQPEAY</sequence>
<dbReference type="NCBIfam" id="TIGR03025">
    <property type="entry name" value="EPS_sugtrans"/>
    <property type="match status" value="1"/>
</dbReference>
<organism evidence="9 10">
    <name type="scientific">Neorhodopirellula lusitana</name>
    <dbReference type="NCBI Taxonomy" id="445327"/>
    <lineage>
        <taxon>Bacteria</taxon>
        <taxon>Pseudomonadati</taxon>
        <taxon>Planctomycetota</taxon>
        <taxon>Planctomycetia</taxon>
        <taxon>Pirellulales</taxon>
        <taxon>Pirellulaceae</taxon>
        <taxon>Neorhodopirellula</taxon>
    </lineage>
</organism>
<keyword evidence="6 7" id="KW-0472">Membrane</keyword>
<dbReference type="GO" id="GO:0016740">
    <property type="term" value="F:transferase activity"/>
    <property type="evidence" value="ECO:0007669"/>
    <property type="project" value="UniProtKB-KW"/>
</dbReference>
<comment type="similarity">
    <text evidence="2">Belongs to the bacterial sugar transferase family.</text>
</comment>
<evidence type="ECO:0000256" key="2">
    <source>
        <dbReference type="ARBA" id="ARBA00006464"/>
    </source>
</evidence>
<evidence type="ECO:0000256" key="5">
    <source>
        <dbReference type="ARBA" id="ARBA00022989"/>
    </source>
</evidence>
<evidence type="ECO:0000313" key="9">
    <source>
        <dbReference type="EMBL" id="SMP42028.1"/>
    </source>
</evidence>
<gene>
    <name evidence="9" type="ORF">SAMN06265222_101693</name>
</gene>
<proteinExistence type="inferred from homology"/>
<dbReference type="Pfam" id="PF13727">
    <property type="entry name" value="CoA_binding_3"/>
    <property type="match status" value="1"/>
</dbReference>